<dbReference type="AlphaFoldDB" id="A0A154BV07"/>
<keyword evidence="1" id="KW-0732">Signal</keyword>
<organism evidence="2 3">
    <name type="scientific">Anaerosporomusa subterranea</name>
    <dbReference type="NCBI Taxonomy" id="1794912"/>
    <lineage>
        <taxon>Bacteria</taxon>
        <taxon>Bacillati</taxon>
        <taxon>Bacillota</taxon>
        <taxon>Negativicutes</taxon>
        <taxon>Acetonemataceae</taxon>
        <taxon>Anaerosporomusa</taxon>
    </lineage>
</organism>
<reference evidence="2 3" key="1">
    <citation type="submission" date="2016-02" db="EMBL/GenBank/DDBJ databases">
        <title>Anaerosporomusa subterraneum gen. nov., sp. nov., a spore-forming obligate anaerobe isolated from saprolite.</title>
        <authorList>
            <person name="Choi J.K."/>
            <person name="Shah M."/>
            <person name="Yee N."/>
        </authorList>
    </citation>
    <scope>NUCLEOTIDE SEQUENCE [LARGE SCALE GENOMIC DNA]</scope>
    <source>
        <strain evidence="2 3">RU4</strain>
    </source>
</reference>
<evidence type="ECO:0000313" key="3">
    <source>
        <dbReference type="Proteomes" id="UP000076268"/>
    </source>
</evidence>
<evidence type="ECO:0000313" key="2">
    <source>
        <dbReference type="EMBL" id="KYZ77737.1"/>
    </source>
</evidence>
<dbReference type="EMBL" id="LSGP01000008">
    <property type="protein sequence ID" value="KYZ77737.1"/>
    <property type="molecule type" value="Genomic_DNA"/>
</dbReference>
<name>A0A154BV07_ANASB</name>
<feature type="chain" id="PRO_5007594981" description="Bypass of forespore C C-terminal domain-containing protein" evidence="1">
    <location>
        <begin position="23"/>
        <end position="220"/>
    </location>
</feature>
<sequence>MKKFVVFTLLLLLATTMGTAFAAVGNSRSDTAALYGEYRIVVDADNQLWTKLDWEQSGHKYAKEATLWHQFWRNEQGFQMVAAYETGKPDSVVQIQRFTPQSPFKLSEVKTLFPEIHKLLMSPKTVIFATDQQITSHFVESKPEIILGAVIKEAPTADRQAYYTLVSFNVVQEGRVVKHIDQINADTLIREFVMERVSKADVDNKLQERSGWTVSPNHFK</sequence>
<accession>A0A154BV07</accession>
<protein>
    <recommendedName>
        <fullName evidence="4">Bypass of forespore C C-terminal domain-containing protein</fullName>
    </recommendedName>
</protein>
<feature type="signal peptide" evidence="1">
    <location>
        <begin position="1"/>
        <end position="22"/>
    </location>
</feature>
<gene>
    <name evidence="2" type="ORF">AXX12_17865</name>
</gene>
<evidence type="ECO:0000256" key="1">
    <source>
        <dbReference type="SAM" id="SignalP"/>
    </source>
</evidence>
<keyword evidence="3" id="KW-1185">Reference proteome</keyword>
<dbReference type="RefSeq" id="WP_066238004.1">
    <property type="nucleotide sequence ID" value="NZ_LSGP01000008.1"/>
</dbReference>
<dbReference type="OrthoDB" id="1681975at2"/>
<comment type="caution">
    <text evidence="2">The sequence shown here is derived from an EMBL/GenBank/DDBJ whole genome shotgun (WGS) entry which is preliminary data.</text>
</comment>
<proteinExistence type="predicted"/>
<evidence type="ECO:0008006" key="4">
    <source>
        <dbReference type="Google" id="ProtNLM"/>
    </source>
</evidence>
<dbReference type="STRING" id="1794912.AXX12_17865"/>
<dbReference type="Proteomes" id="UP000076268">
    <property type="component" value="Unassembled WGS sequence"/>
</dbReference>